<evidence type="ECO:0000313" key="4">
    <source>
        <dbReference type="EMBL" id="TFW26244.1"/>
    </source>
</evidence>
<gene>
    <name evidence="4" type="ORF">E4L96_04370</name>
</gene>
<dbReference type="InterPro" id="IPR029052">
    <property type="entry name" value="Metallo-depent_PP-like"/>
</dbReference>
<organism evidence="4 5">
    <name type="scientific">Zemynaea arenosa</name>
    <dbReference type="NCBI Taxonomy" id="2561931"/>
    <lineage>
        <taxon>Bacteria</taxon>
        <taxon>Pseudomonadati</taxon>
        <taxon>Pseudomonadota</taxon>
        <taxon>Betaproteobacteria</taxon>
        <taxon>Burkholderiales</taxon>
        <taxon>Oxalobacteraceae</taxon>
        <taxon>Telluria group</taxon>
        <taxon>Zemynaea</taxon>
    </lineage>
</organism>
<feature type="domain" description="Phospholipase D N-terminal" evidence="3">
    <location>
        <begin position="44"/>
        <end position="134"/>
    </location>
</feature>
<dbReference type="Gene3D" id="3.60.21.70">
    <property type="entry name" value="PhoD-like phosphatase"/>
    <property type="match status" value="1"/>
</dbReference>
<dbReference type="Pfam" id="PF16655">
    <property type="entry name" value="PhoD_N"/>
    <property type="match status" value="1"/>
</dbReference>
<keyword evidence="5" id="KW-1185">Reference proteome</keyword>
<dbReference type="PANTHER" id="PTHR43606">
    <property type="entry name" value="PHOSPHATASE, PUTATIVE (AFU_ORTHOLOGUE AFUA_6G08710)-RELATED"/>
    <property type="match status" value="1"/>
</dbReference>
<dbReference type="Pfam" id="PF09423">
    <property type="entry name" value="PhoD"/>
    <property type="match status" value="1"/>
</dbReference>
<accession>A0A4Y9SPY7</accession>
<proteinExistence type="predicted"/>
<dbReference type="InterPro" id="IPR032093">
    <property type="entry name" value="PhoD_N"/>
</dbReference>
<dbReference type="InterPro" id="IPR052900">
    <property type="entry name" value="Phospholipid_Metab_Enz"/>
</dbReference>
<evidence type="ECO:0000256" key="1">
    <source>
        <dbReference type="SAM" id="SignalP"/>
    </source>
</evidence>
<dbReference type="Proteomes" id="UP000298438">
    <property type="component" value="Unassembled WGS sequence"/>
</dbReference>
<keyword evidence="1" id="KW-0732">Signal</keyword>
<feature type="chain" id="PRO_5021499761" evidence="1">
    <location>
        <begin position="23"/>
        <end position="563"/>
    </location>
</feature>
<evidence type="ECO:0000259" key="2">
    <source>
        <dbReference type="Pfam" id="PF09423"/>
    </source>
</evidence>
<feature type="domain" description="PhoD-like phosphatase metallophosphatase" evidence="2">
    <location>
        <begin position="145"/>
        <end position="530"/>
    </location>
</feature>
<protein>
    <submittedName>
        <fullName evidence="4">Alkaline phosphatase</fullName>
    </submittedName>
</protein>
<reference evidence="4 5" key="1">
    <citation type="submission" date="2019-03" db="EMBL/GenBank/DDBJ databases">
        <title>Draft Genome Sequence of Massilia arenosa sp. nov., a Novel Massilia Species Isolated from a Sandy-loam Maize Soil.</title>
        <authorList>
            <person name="Raths R."/>
            <person name="Peta V."/>
            <person name="Bucking H."/>
        </authorList>
    </citation>
    <scope>NUCLEOTIDE SEQUENCE [LARGE SCALE GENOMIC DNA]</scope>
    <source>
        <strain evidence="4 5">MC02</strain>
    </source>
</reference>
<dbReference type="Gene3D" id="2.60.40.380">
    <property type="entry name" value="Purple acid phosphatase-like, N-terminal"/>
    <property type="match status" value="1"/>
</dbReference>
<evidence type="ECO:0000259" key="3">
    <source>
        <dbReference type="Pfam" id="PF16655"/>
    </source>
</evidence>
<dbReference type="CDD" id="cd07389">
    <property type="entry name" value="MPP_PhoD"/>
    <property type="match status" value="1"/>
</dbReference>
<feature type="signal peptide" evidence="1">
    <location>
        <begin position="1"/>
        <end position="22"/>
    </location>
</feature>
<evidence type="ECO:0000313" key="5">
    <source>
        <dbReference type="Proteomes" id="UP000298438"/>
    </source>
</evidence>
<dbReference type="EMBL" id="SPVF01000067">
    <property type="protein sequence ID" value="TFW26244.1"/>
    <property type="molecule type" value="Genomic_DNA"/>
</dbReference>
<dbReference type="SUPFAM" id="SSF56300">
    <property type="entry name" value="Metallo-dependent phosphatases"/>
    <property type="match status" value="1"/>
</dbReference>
<comment type="caution">
    <text evidence="4">The sequence shown here is derived from an EMBL/GenBank/DDBJ whole genome shotgun (WGS) entry which is preliminary data.</text>
</comment>
<dbReference type="AlphaFoldDB" id="A0A4Y9SPY7"/>
<dbReference type="PANTHER" id="PTHR43606:SF2">
    <property type="entry name" value="ALKALINE PHOSPHATASE FAMILY PROTEIN (AFU_ORTHOLOGUE AFUA_5G03860)"/>
    <property type="match status" value="1"/>
</dbReference>
<name>A0A4Y9SPY7_9BURK</name>
<sequence>MPVPLPRRRLILQMLSGGLLGAAGLGTAGVADTVDPRANPRFLHGVASGDPLPDRVILWTRVTPNDDWHGEIPVDWRIAEDPGMRHLVGSGRLYATESRDYTLKVDVPNLRPGHIYFYQFQAGAEPSPIGRTKTLPDASVSQVRFAAFSCSNYPAGYFHVFADAAKRDDLDAVLHLGDYIYEYGKGGYATQRCVELDRIPQPLGILMTLQDYRARYAQYHSDRDLQALHASVPFITVWDDHEFADDTWSSGACDHDESKSPFAARRAAAVQAYHEWLPIRMPDATNPDRIYRSFDFGKLVSLHMLDTRLIGRDRPVNIDEFRDPAGRLNVEAYKAAVADPARNMIGAEQLAWLEGQVARSKARWQVLGQQVLMANMAHPQSVIDGQLSMPELQTLRELERSVPERLSEADWAYLKADALPWYLDSWDGYAAERERVFDIMRKRGKNLVVLAGDTHNAWAADLFDAQNRRVGVEFATASVSSPGLETCYEMAPVDIAAMYRDTVPALRYAETARRGYIVITATQTELTCDYHFVDRTDSRHYTATLGKTLRTLPGPSHRTVLDT</sequence>
<dbReference type="InterPro" id="IPR038607">
    <property type="entry name" value="PhoD-like_sf"/>
</dbReference>
<dbReference type="InterPro" id="IPR018946">
    <property type="entry name" value="PhoD-like_MPP"/>
</dbReference>
<dbReference type="OrthoDB" id="327733at2"/>